<feature type="signal peptide" evidence="1">
    <location>
        <begin position="1"/>
        <end position="21"/>
    </location>
</feature>
<feature type="chain" id="PRO_5011520846" evidence="1">
    <location>
        <begin position="22"/>
        <end position="390"/>
    </location>
</feature>
<dbReference type="Proteomes" id="UP000198611">
    <property type="component" value="Unassembled WGS sequence"/>
</dbReference>
<reference evidence="3 4" key="1">
    <citation type="submission" date="2016-10" db="EMBL/GenBank/DDBJ databases">
        <authorList>
            <person name="de Groot N.N."/>
        </authorList>
    </citation>
    <scope>NUCLEOTIDE SEQUENCE [LARGE SCALE GENOMIC DNA]</scope>
    <source>
        <strain evidence="3 4">HL3</strain>
    </source>
</reference>
<evidence type="ECO:0000313" key="3">
    <source>
        <dbReference type="EMBL" id="SFD53587.1"/>
    </source>
</evidence>
<evidence type="ECO:0000256" key="1">
    <source>
        <dbReference type="SAM" id="SignalP"/>
    </source>
</evidence>
<dbReference type="AlphaFoldDB" id="A0A1I1T4K5"/>
<feature type="domain" description="Porin" evidence="2">
    <location>
        <begin position="9"/>
        <end position="334"/>
    </location>
</feature>
<dbReference type="InterPro" id="IPR023614">
    <property type="entry name" value="Porin_dom_sf"/>
</dbReference>
<evidence type="ECO:0000313" key="4">
    <source>
        <dbReference type="Proteomes" id="UP000198611"/>
    </source>
</evidence>
<accession>A0A1I1T4K5</accession>
<dbReference type="SUPFAM" id="SSF56935">
    <property type="entry name" value="Porins"/>
    <property type="match status" value="1"/>
</dbReference>
<dbReference type="Pfam" id="PF13609">
    <property type="entry name" value="Porin_4"/>
    <property type="match status" value="1"/>
</dbReference>
<dbReference type="Gene3D" id="2.40.160.10">
    <property type="entry name" value="Porin"/>
    <property type="match status" value="1"/>
</dbReference>
<sequence length="390" mass="42672">MAKRLPLLAAAAAVAATPAAATEVEVSGSAQAEIANYRDTGASGDNGLAFTDAMRGELGVDVVEDLGQQVAVLARYRLRLNTTRAAWSEEQREAFVGLEAPFGRITAGSLKPAYKYTGGVTYDPFAWTTLEARSNAGMLGYERPLFVSTPSFGQHGYMSDALGYEVTGENIAFHINASLDQGNYRTRDEEDATSDRGEEGDYSAALKFFGRDWEGFLAVSMNDWDAVAVKEDEDNPGAAEFVHLLDDDGGYETIGRSFQAAKIGGQYEGEAHTFSLQFEGFEGEEEAADVVDAENIDVGLGDQTGWSGFAGYQFDFEPNTYVFQLGGQRISNDADHIDDVNGIYAATGFIHSFSEESRLFLGYRFNRFTSDTDEFDFKQRTWSLGLRKDF</sequence>
<dbReference type="EMBL" id="FOMJ01000006">
    <property type="protein sequence ID" value="SFD53587.1"/>
    <property type="molecule type" value="Genomic_DNA"/>
</dbReference>
<name>A0A1I1T4K5_9GAMM</name>
<proteinExistence type="predicted"/>
<keyword evidence="1" id="KW-0732">Signal</keyword>
<gene>
    <name evidence="3" type="ORF">SAMN05660831_01790</name>
</gene>
<keyword evidence="4" id="KW-1185">Reference proteome</keyword>
<protein>
    <submittedName>
        <fullName evidence="3">Outer membrane protein (Porin)</fullName>
    </submittedName>
</protein>
<dbReference type="RefSeq" id="WP_159433053.1">
    <property type="nucleotide sequence ID" value="NZ_FOMJ01000006.1"/>
</dbReference>
<dbReference type="InterPro" id="IPR033900">
    <property type="entry name" value="Gram_neg_porin_domain"/>
</dbReference>
<dbReference type="STRING" id="1123397.SAMN05660831_01790"/>
<dbReference type="OrthoDB" id="8173690at2"/>
<evidence type="ECO:0000259" key="2">
    <source>
        <dbReference type="Pfam" id="PF13609"/>
    </source>
</evidence>
<dbReference type="GO" id="GO:0016020">
    <property type="term" value="C:membrane"/>
    <property type="evidence" value="ECO:0007669"/>
    <property type="project" value="InterPro"/>
</dbReference>
<dbReference type="GO" id="GO:0015288">
    <property type="term" value="F:porin activity"/>
    <property type="evidence" value="ECO:0007669"/>
    <property type="project" value="InterPro"/>
</dbReference>
<organism evidence="3 4">
    <name type="scientific">Thiohalospira halophila DSM 15071</name>
    <dbReference type="NCBI Taxonomy" id="1123397"/>
    <lineage>
        <taxon>Bacteria</taxon>
        <taxon>Pseudomonadati</taxon>
        <taxon>Pseudomonadota</taxon>
        <taxon>Gammaproteobacteria</taxon>
        <taxon>Thiohalospirales</taxon>
        <taxon>Thiohalospiraceae</taxon>
        <taxon>Thiohalospira</taxon>
    </lineage>
</organism>